<protein>
    <submittedName>
        <fullName evidence="1">Asparaginyl-tRNA synthetase</fullName>
        <ecNumber evidence="1">6.1.1.22</ecNumber>
    </submittedName>
</protein>
<proteinExistence type="predicted"/>
<evidence type="ECO:0000313" key="1">
    <source>
        <dbReference type="EMBL" id="KAJ1936409.1"/>
    </source>
</evidence>
<accession>A0ACC1J3M5</accession>
<gene>
    <name evidence="1" type="primary">SLM5</name>
    <name evidence="1" type="ORF">FBU59_005063</name>
</gene>
<name>A0ACC1J3M5_9FUNG</name>
<reference evidence="1" key="1">
    <citation type="submission" date="2022-07" db="EMBL/GenBank/DDBJ databases">
        <title>Phylogenomic reconstructions and comparative analyses of Kickxellomycotina fungi.</title>
        <authorList>
            <person name="Reynolds N.K."/>
            <person name="Stajich J.E."/>
            <person name="Barry K."/>
            <person name="Grigoriev I.V."/>
            <person name="Crous P."/>
            <person name="Smith M.E."/>
        </authorList>
    </citation>
    <scope>NUCLEOTIDE SEQUENCE</scope>
    <source>
        <strain evidence="1">NRRL 5244</strain>
    </source>
</reference>
<dbReference type="EMBL" id="JANBPW010003892">
    <property type="protein sequence ID" value="KAJ1936409.1"/>
    <property type="molecule type" value="Genomic_DNA"/>
</dbReference>
<evidence type="ECO:0000313" key="2">
    <source>
        <dbReference type="Proteomes" id="UP001150603"/>
    </source>
</evidence>
<feature type="non-terminal residue" evidence="1">
    <location>
        <position position="207"/>
    </location>
</feature>
<dbReference type="Proteomes" id="UP001150603">
    <property type="component" value="Unassembled WGS sequence"/>
</dbReference>
<comment type="caution">
    <text evidence="1">The sequence shown here is derived from an EMBL/GenBank/DDBJ whole genome shotgun (WGS) entry which is preliminary data.</text>
</comment>
<keyword evidence="2" id="KW-1185">Reference proteome</keyword>
<organism evidence="1 2">
    <name type="scientific">Linderina macrospora</name>
    <dbReference type="NCBI Taxonomy" id="4868"/>
    <lineage>
        <taxon>Eukaryota</taxon>
        <taxon>Fungi</taxon>
        <taxon>Fungi incertae sedis</taxon>
        <taxon>Zoopagomycota</taxon>
        <taxon>Kickxellomycotina</taxon>
        <taxon>Kickxellomycetes</taxon>
        <taxon>Kickxellales</taxon>
        <taxon>Kickxellaceae</taxon>
        <taxon>Linderina</taxon>
    </lineage>
</organism>
<dbReference type="EC" id="6.1.1.22" evidence="1"/>
<sequence length="207" mass="22921">MRGIQVIMDDPQLATGLATGCSVEISGTLANSPGREQSKELQAKHVSIVGPADPETYPLQKKRHTLEFLREIGYLRPRSQTIGAVMRLRDQAEMGFHRFFHENDFVKVHTPALTANDCEGGGETFSVATEIPAGVKADPLTEFFGRPVNLTVSGQLHLEVLAGAFKRVYNFNQSFRAEPSQTGRHLSEFWMVEAECAFVDKLSTLID</sequence>
<keyword evidence="1" id="KW-0436">Ligase</keyword>